<evidence type="ECO:0000259" key="13">
    <source>
        <dbReference type="Pfam" id="PF21304"/>
    </source>
</evidence>
<name>A0A1S8YPK0_9GAMM</name>
<keyword evidence="9" id="KW-0998">Cell outer membrane</keyword>
<keyword evidence="4" id="KW-0732">Signal</keyword>
<keyword evidence="15" id="KW-1185">Reference proteome</keyword>
<dbReference type="InterPro" id="IPR003522">
    <property type="entry name" value="T3SS_OM_pore_YscC"/>
</dbReference>
<gene>
    <name evidence="14" type="ORF">BTJ39_03630</name>
</gene>
<dbReference type="Pfam" id="PF00263">
    <property type="entry name" value="Secretin"/>
    <property type="match status" value="1"/>
</dbReference>
<dbReference type="PRINTS" id="PR01337">
    <property type="entry name" value="TYPE3OMGPROT"/>
</dbReference>
<evidence type="ECO:0000259" key="11">
    <source>
        <dbReference type="Pfam" id="PF00263"/>
    </source>
</evidence>
<dbReference type="GO" id="GO:0015627">
    <property type="term" value="C:type II protein secretion system complex"/>
    <property type="evidence" value="ECO:0007669"/>
    <property type="project" value="TreeGrafter"/>
</dbReference>
<evidence type="ECO:0000256" key="5">
    <source>
        <dbReference type="ARBA" id="ARBA00022927"/>
    </source>
</evidence>
<dbReference type="AlphaFoldDB" id="A0A1S8YPK0"/>
<feature type="domain" description="NolW-like" evidence="12">
    <location>
        <begin position="199"/>
        <end position="317"/>
    </location>
</feature>
<keyword evidence="6" id="KW-0811">Translocation</keyword>
<dbReference type="InterPro" id="IPR050810">
    <property type="entry name" value="Bact_Secretion_Sys_Channel"/>
</dbReference>
<dbReference type="InterPro" id="IPR004846">
    <property type="entry name" value="T2SS/T3SS_dom"/>
</dbReference>
<evidence type="ECO:0000313" key="15">
    <source>
        <dbReference type="Proteomes" id="UP000190667"/>
    </source>
</evidence>
<evidence type="ECO:0000259" key="12">
    <source>
        <dbReference type="Pfam" id="PF03958"/>
    </source>
</evidence>
<dbReference type="Pfam" id="PF03958">
    <property type="entry name" value="Secretin_N"/>
    <property type="match status" value="1"/>
</dbReference>
<dbReference type="InterPro" id="IPR005644">
    <property type="entry name" value="NolW-like"/>
</dbReference>
<dbReference type="InterPro" id="IPR049034">
    <property type="entry name" value="T3S_SPI-1_N0"/>
</dbReference>
<dbReference type="PANTHER" id="PTHR30332:SF5">
    <property type="entry name" value="SPI-1 TYPE 3 SECRETION SYSTEM SECRETIN"/>
    <property type="match status" value="1"/>
</dbReference>
<evidence type="ECO:0000256" key="9">
    <source>
        <dbReference type="ARBA" id="ARBA00023237"/>
    </source>
</evidence>
<dbReference type="InterPro" id="IPR038591">
    <property type="entry name" value="NolW-like_sf"/>
</dbReference>
<evidence type="ECO:0000256" key="6">
    <source>
        <dbReference type="ARBA" id="ARBA00023010"/>
    </source>
</evidence>
<protein>
    <submittedName>
        <fullName evidence="14">EscC/YscC/HrcC family type III secretion system outer membrane ring protein</fullName>
    </submittedName>
</protein>
<dbReference type="Gene3D" id="3.30.1370.120">
    <property type="match status" value="2"/>
</dbReference>
<evidence type="ECO:0000256" key="4">
    <source>
        <dbReference type="ARBA" id="ARBA00022729"/>
    </source>
</evidence>
<keyword evidence="5" id="KW-0653">Protein transport</keyword>
<evidence type="ECO:0000256" key="10">
    <source>
        <dbReference type="RuleBase" id="RU004004"/>
    </source>
</evidence>
<evidence type="ECO:0000256" key="1">
    <source>
        <dbReference type="ARBA" id="ARBA00004442"/>
    </source>
</evidence>
<dbReference type="PROSITE" id="PS00875">
    <property type="entry name" value="T2SP_D"/>
    <property type="match status" value="1"/>
</dbReference>
<reference evidence="14 15" key="1">
    <citation type="submission" date="2016-12" db="EMBL/GenBank/DDBJ databases">
        <title>Izhakiella australiana sp. nov. of genus Izhakiella isolated from Australian desert.</title>
        <authorList>
            <person name="Ji M."/>
        </authorList>
    </citation>
    <scope>NUCLEOTIDE SEQUENCE [LARGE SCALE GENOMIC DNA]</scope>
    <source>
        <strain evidence="14 15">D4N98</strain>
    </source>
</reference>
<comment type="caution">
    <text evidence="14">The sequence shown here is derived from an EMBL/GenBank/DDBJ whole genome shotgun (WGS) entry which is preliminary data.</text>
</comment>
<keyword evidence="3 10" id="KW-0813">Transport</keyword>
<dbReference type="Proteomes" id="UP000190667">
    <property type="component" value="Unassembled WGS sequence"/>
</dbReference>
<dbReference type="STRING" id="1926881.BTJ39_03630"/>
<evidence type="ECO:0000256" key="8">
    <source>
        <dbReference type="ARBA" id="ARBA00023136"/>
    </source>
</evidence>
<evidence type="ECO:0000313" key="14">
    <source>
        <dbReference type="EMBL" id="OON41071.1"/>
    </source>
</evidence>
<sequence>MFLNLKNKSIYLFIIGVFLNPATTMAEDIIFPSEKNVIPAERALPERTPASNGFVARDKSVEYVFKALSAEMKRPVIVSTKAKKYSVTGNFNLNRPGEVFSKIANDLGLIWYYDGSIYYVYEASEAKTAIVHLPRYNYNDLIMFLKDNQLYDNRYPLKMNYSASTLYVSGPPKYVDIISAIANFMGETPHEELSKQVIETIKLRHTFVDDRTYDYREKTITIKGIASTVNELLMDSVPGGRTRAVSVVKNRTDENKTAISETDMLNGQALFSGSDLDRNNIKILPFTARNSLIIKGTRAQVNMIKDLVSSLDIARKQIELSLWIIDINKSDLDSLGVDWKGQMTLGSNALGLLNTSSILSGPQQTWFLATIMALSKKQKANVVSRPILLVQENMPALFDNARSFHVKLTGDHQVDLKTVSYGTTIKVTPIISDDNNIVEMSLNIMDGSTLNDGAGNIEQVDNLPVVGNTTISTIARVNEGQSLLIGGYTRDQIQVANSSVPFLADIPVLGYLFKGKSNGVNKSVRLFLIQPRVLSDSNKLDTATEGYINDGWDAVKHYSATNSGINRDALINQ</sequence>
<feature type="domain" description="Type II/III secretion system secretin-like" evidence="11">
    <location>
        <begin position="373"/>
        <end position="534"/>
    </location>
</feature>
<proteinExistence type="inferred from homology"/>
<feature type="domain" description="SPI-1 type 3 secretion system secretin N0" evidence="13">
    <location>
        <begin position="54"/>
        <end position="122"/>
    </location>
</feature>
<keyword evidence="7" id="KW-0843">Virulence</keyword>
<comment type="subcellular location">
    <subcellularLocation>
        <location evidence="1 10">Cell outer membrane</location>
    </subcellularLocation>
</comment>
<dbReference type="Gene3D" id="3.55.50.30">
    <property type="match status" value="1"/>
</dbReference>
<dbReference type="Pfam" id="PF21304">
    <property type="entry name" value="T3S_SPI-1_N0"/>
    <property type="match status" value="1"/>
</dbReference>
<dbReference type="PANTHER" id="PTHR30332">
    <property type="entry name" value="PROBABLE GENERAL SECRETION PATHWAY PROTEIN D"/>
    <property type="match status" value="1"/>
</dbReference>
<evidence type="ECO:0000256" key="3">
    <source>
        <dbReference type="ARBA" id="ARBA00022448"/>
    </source>
</evidence>
<comment type="similarity">
    <text evidence="2">Belongs to the bacterial secretin family. T3SS SctC subfamily.</text>
</comment>
<keyword evidence="8" id="KW-0472">Membrane</keyword>
<accession>A0A1S8YPK0</accession>
<dbReference type="InterPro" id="IPR004845">
    <property type="entry name" value="T2SS_GspD_CS"/>
</dbReference>
<dbReference type="GO" id="GO:0009279">
    <property type="term" value="C:cell outer membrane"/>
    <property type="evidence" value="ECO:0007669"/>
    <property type="project" value="UniProtKB-SubCell"/>
</dbReference>
<evidence type="ECO:0000256" key="2">
    <source>
        <dbReference type="ARBA" id="ARBA00007032"/>
    </source>
</evidence>
<evidence type="ECO:0000256" key="7">
    <source>
        <dbReference type="ARBA" id="ARBA00023026"/>
    </source>
</evidence>
<dbReference type="GO" id="GO:0009306">
    <property type="term" value="P:protein secretion"/>
    <property type="evidence" value="ECO:0007669"/>
    <property type="project" value="InterPro"/>
</dbReference>
<dbReference type="RefSeq" id="WP_176110211.1">
    <property type="nucleotide sequence ID" value="NZ_MRUL01000002.1"/>
</dbReference>
<dbReference type="NCBIfam" id="TIGR02516">
    <property type="entry name" value="type_III_yscC"/>
    <property type="match status" value="1"/>
</dbReference>
<dbReference type="EMBL" id="MRUL01000002">
    <property type="protein sequence ID" value="OON41071.1"/>
    <property type="molecule type" value="Genomic_DNA"/>
</dbReference>
<organism evidence="14 15">
    <name type="scientific">Izhakiella australiensis</name>
    <dbReference type="NCBI Taxonomy" id="1926881"/>
    <lineage>
        <taxon>Bacteria</taxon>
        <taxon>Pseudomonadati</taxon>
        <taxon>Pseudomonadota</taxon>
        <taxon>Gammaproteobacteria</taxon>
        <taxon>Enterobacterales</taxon>
        <taxon>Erwiniaceae</taxon>
        <taxon>Izhakiella</taxon>
    </lineage>
</organism>